<feature type="domain" description="Carbohydrate kinase FGGY N-terminal" evidence="10">
    <location>
        <begin position="4"/>
        <end position="248"/>
    </location>
</feature>
<dbReference type="GO" id="GO:0006072">
    <property type="term" value="P:glycerol-3-phosphate metabolic process"/>
    <property type="evidence" value="ECO:0007669"/>
    <property type="project" value="InterPro"/>
</dbReference>
<dbReference type="GO" id="GO:0004370">
    <property type="term" value="F:glycerol kinase activity"/>
    <property type="evidence" value="ECO:0007669"/>
    <property type="project" value="UniProtKB-UniRule"/>
</dbReference>
<evidence type="ECO:0000256" key="8">
    <source>
        <dbReference type="ARBA" id="ARBA00052101"/>
    </source>
</evidence>
<feature type="binding site" evidence="9">
    <location>
        <position position="411"/>
    </location>
    <ligand>
        <name>ADP</name>
        <dbReference type="ChEBI" id="CHEBI:456216"/>
    </ligand>
</feature>
<protein>
    <recommendedName>
        <fullName evidence="9">Glycerol kinase</fullName>
        <ecNumber evidence="9">2.7.1.30</ecNumber>
    </recommendedName>
    <alternativeName>
        <fullName evidence="9">ATP:glycerol 3-phosphotransferase</fullName>
    </alternativeName>
    <alternativeName>
        <fullName evidence="9">Glycerokinase</fullName>
        <shortName evidence="9">GK</shortName>
    </alternativeName>
</protein>
<feature type="binding site" evidence="9">
    <location>
        <position position="81"/>
    </location>
    <ligand>
        <name>sn-glycerol 3-phosphate</name>
        <dbReference type="ChEBI" id="CHEBI:57597"/>
    </ligand>
</feature>
<feature type="binding site" evidence="9">
    <location>
        <position position="306"/>
    </location>
    <ligand>
        <name>ADP</name>
        <dbReference type="ChEBI" id="CHEBI:456216"/>
    </ligand>
</feature>
<feature type="binding site" evidence="9">
    <location>
        <position position="310"/>
    </location>
    <ligand>
        <name>ATP</name>
        <dbReference type="ChEBI" id="CHEBI:30616"/>
    </ligand>
</feature>
<dbReference type="EMBL" id="SLZR01000011">
    <property type="protein sequence ID" value="TCS39963.1"/>
    <property type="molecule type" value="Genomic_DNA"/>
</dbReference>
<evidence type="ECO:0000256" key="7">
    <source>
        <dbReference type="ARBA" id="ARBA00022840"/>
    </source>
</evidence>
<feature type="binding site" evidence="9">
    <location>
        <position position="13"/>
    </location>
    <ligand>
        <name>ATP</name>
        <dbReference type="ChEBI" id="CHEBI:30616"/>
    </ligand>
</feature>
<dbReference type="HAMAP" id="MF_00186">
    <property type="entry name" value="Glycerol_kin"/>
    <property type="match status" value="1"/>
</dbReference>
<evidence type="ECO:0000256" key="2">
    <source>
        <dbReference type="ARBA" id="ARBA00009156"/>
    </source>
</evidence>
<keyword evidence="5 9" id="KW-0418">Kinase</keyword>
<dbReference type="SUPFAM" id="SSF53067">
    <property type="entry name" value="Actin-like ATPase domain"/>
    <property type="match status" value="2"/>
</dbReference>
<feature type="binding site" evidence="9">
    <location>
        <position position="81"/>
    </location>
    <ligand>
        <name>glycerol</name>
        <dbReference type="ChEBI" id="CHEBI:17754"/>
    </ligand>
</feature>
<dbReference type="InterPro" id="IPR018484">
    <property type="entry name" value="FGGY_N"/>
</dbReference>
<dbReference type="NCBIfam" id="NF000756">
    <property type="entry name" value="PRK00047.1"/>
    <property type="match status" value="1"/>
</dbReference>
<dbReference type="RefSeq" id="WP_132702180.1">
    <property type="nucleotide sequence ID" value="NZ_SLZR01000011.1"/>
</dbReference>
<feature type="binding site" evidence="9">
    <location>
        <position position="80"/>
    </location>
    <ligand>
        <name>glycerol</name>
        <dbReference type="ChEBI" id="CHEBI:17754"/>
    </ligand>
</feature>
<feature type="binding site" evidence="9">
    <location>
        <position position="16"/>
    </location>
    <ligand>
        <name>ADP</name>
        <dbReference type="ChEBI" id="CHEBI:456216"/>
    </ligand>
</feature>
<dbReference type="OrthoDB" id="9805576at2"/>
<dbReference type="InterPro" id="IPR018485">
    <property type="entry name" value="FGGY_C"/>
</dbReference>
<comment type="caution">
    <text evidence="12">The sequence shown here is derived from an EMBL/GenBank/DDBJ whole genome shotgun (WGS) entry which is preliminary data.</text>
</comment>
<dbReference type="FunFam" id="3.30.420.40:FF:000008">
    <property type="entry name" value="Glycerol kinase"/>
    <property type="match status" value="1"/>
</dbReference>
<dbReference type="UniPathway" id="UPA00618">
    <property type="reaction ID" value="UER00672"/>
</dbReference>
<comment type="function">
    <text evidence="9">Key enzyme in the regulation of glycerol uptake and metabolism. Catalyzes the phosphorylation of glycerol to yield sn-glycerol 3-phosphate.</text>
</comment>
<feature type="domain" description="Carbohydrate kinase FGGY C-terminal" evidence="11">
    <location>
        <begin position="259"/>
        <end position="445"/>
    </location>
</feature>
<keyword evidence="13" id="KW-1185">Reference proteome</keyword>
<evidence type="ECO:0000256" key="4">
    <source>
        <dbReference type="ARBA" id="ARBA00022741"/>
    </source>
</evidence>
<feature type="binding site" evidence="9">
    <location>
        <position position="14"/>
    </location>
    <ligand>
        <name>ATP</name>
        <dbReference type="ChEBI" id="CHEBI:30616"/>
    </ligand>
</feature>
<comment type="similarity">
    <text evidence="2 9">Belongs to the FGGY kinase family.</text>
</comment>
<evidence type="ECO:0000313" key="12">
    <source>
        <dbReference type="EMBL" id="TCS39963.1"/>
    </source>
</evidence>
<evidence type="ECO:0000313" key="13">
    <source>
        <dbReference type="Proteomes" id="UP000295793"/>
    </source>
</evidence>
<feature type="binding site" evidence="9">
    <location>
        <position position="12"/>
    </location>
    <ligand>
        <name>ATP</name>
        <dbReference type="ChEBI" id="CHEBI:30616"/>
    </ligand>
</feature>
<reference evidence="12 13" key="1">
    <citation type="submission" date="2019-03" db="EMBL/GenBank/DDBJ databases">
        <title>Genomic Encyclopedia of Archaeal and Bacterial Type Strains, Phase II (KMG-II): from individual species to whole genera.</title>
        <authorList>
            <person name="Goeker M."/>
        </authorList>
    </citation>
    <scope>NUCLEOTIDE SEQUENCE [LARGE SCALE GENOMIC DNA]</scope>
    <source>
        <strain evidence="12 13">DSM 15388</strain>
    </source>
</reference>
<dbReference type="GO" id="GO:0019563">
    <property type="term" value="P:glycerol catabolic process"/>
    <property type="evidence" value="ECO:0007669"/>
    <property type="project" value="UniProtKB-UniRule"/>
</dbReference>
<feature type="binding site" evidence="9">
    <location>
        <position position="241"/>
    </location>
    <ligand>
        <name>glycerol</name>
        <dbReference type="ChEBI" id="CHEBI:17754"/>
    </ligand>
</feature>
<feature type="binding site" evidence="9">
    <location>
        <position position="306"/>
    </location>
    <ligand>
        <name>ATP</name>
        <dbReference type="ChEBI" id="CHEBI:30616"/>
    </ligand>
</feature>
<keyword evidence="6 9" id="KW-0319">Glycerol metabolism</keyword>
<dbReference type="PANTHER" id="PTHR10196:SF78">
    <property type="entry name" value="GLYCEROL KINASE"/>
    <property type="match status" value="1"/>
</dbReference>
<keyword evidence="3 9" id="KW-0808">Transferase</keyword>
<dbReference type="InterPro" id="IPR043129">
    <property type="entry name" value="ATPase_NBD"/>
</dbReference>
<feature type="binding site" evidence="9">
    <location>
        <position position="132"/>
    </location>
    <ligand>
        <name>glycerol</name>
        <dbReference type="ChEBI" id="CHEBI:17754"/>
    </ligand>
</feature>
<comment type="pathway">
    <text evidence="1 9">Polyol metabolism; glycerol degradation via glycerol kinase pathway; sn-glycerol 3-phosphate from glycerol: step 1/1.</text>
</comment>
<feature type="binding site" evidence="9">
    <location>
        <position position="407"/>
    </location>
    <ligand>
        <name>ADP</name>
        <dbReference type="ChEBI" id="CHEBI:456216"/>
    </ligand>
</feature>
<dbReference type="PIRSF" id="PIRSF000538">
    <property type="entry name" value="GlpK"/>
    <property type="match status" value="1"/>
</dbReference>
<sequence>MSKYLLAIDQGTTSSRAILFDTKGNIVQSAQQEFPQIYPQNGWVEHDPEDLWSSTLEVCQQALKDIDVNEVIGLGVTNQRETTLVWDARTGKTVYNAIVWQDRRTADYCRGLQHDGLEAMVSYKTGLLLDPYFSGTKVRWILNNVDGAREAAEQGHLRFGTVDSYLLWRLTDGKRHATDATNASRTLLFNIQEQCWDNQLLNLFGIPESMLPEVLNSADDFGETAEHWFGKSLPIGGMAGDQHAAMFGQACFEPGMIKSTYGTGCFMMVNTGDEQLKSRNKLLSTVAYRLDGKPVFALEGSIFMAGATIQWLRDGAGFIEKASDSVALAEKTGKDQSVYMVPAFTGLGAPYWNADARGAIVGMTRDTGPAEIVTAGLQAIGYQTRDLVEAMKRDGVTNLKGLRVDGGMVVNEWAVQFLADILQVPVDRPMITETTALGVAFFAGLQLGVYKDIDEIRGIWTQEKEFAPSLSDETVERLYSGWLKAVKGVRTITE</sequence>
<name>A0A4R3I4F3_9GAMM</name>
<feature type="binding site" evidence="9">
    <location>
        <position position="80"/>
    </location>
    <ligand>
        <name>sn-glycerol 3-phosphate</name>
        <dbReference type="ChEBI" id="CHEBI:57597"/>
    </ligand>
</feature>
<dbReference type="GO" id="GO:0005829">
    <property type="term" value="C:cytosol"/>
    <property type="evidence" value="ECO:0007669"/>
    <property type="project" value="TreeGrafter"/>
</dbReference>
<comment type="catalytic activity">
    <reaction evidence="8 9">
        <text>glycerol + ATP = sn-glycerol 3-phosphate + ADP + H(+)</text>
        <dbReference type="Rhea" id="RHEA:21644"/>
        <dbReference type="ChEBI" id="CHEBI:15378"/>
        <dbReference type="ChEBI" id="CHEBI:17754"/>
        <dbReference type="ChEBI" id="CHEBI:30616"/>
        <dbReference type="ChEBI" id="CHEBI:57597"/>
        <dbReference type="ChEBI" id="CHEBI:456216"/>
        <dbReference type="EC" id="2.7.1.30"/>
    </reaction>
</comment>
<accession>A0A4R3I4F3</accession>
<feature type="binding site" evidence="9">
    <location>
        <position position="12"/>
    </location>
    <ligand>
        <name>ADP</name>
        <dbReference type="ChEBI" id="CHEBI:456216"/>
    </ligand>
</feature>
<evidence type="ECO:0000256" key="9">
    <source>
        <dbReference type="HAMAP-Rule" id="MF_00186"/>
    </source>
</evidence>
<keyword evidence="7 9" id="KW-0067">ATP-binding</keyword>
<evidence type="ECO:0000256" key="1">
    <source>
        <dbReference type="ARBA" id="ARBA00005190"/>
    </source>
</evidence>
<dbReference type="PANTHER" id="PTHR10196">
    <property type="entry name" value="SUGAR KINASE"/>
    <property type="match status" value="1"/>
</dbReference>
<evidence type="ECO:0000256" key="5">
    <source>
        <dbReference type="ARBA" id="ARBA00022777"/>
    </source>
</evidence>
<dbReference type="InterPro" id="IPR018483">
    <property type="entry name" value="Carb_kinase_FGGY_CS"/>
</dbReference>
<dbReference type="InterPro" id="IPR005999">
    <property type="entry name" value="Glycerol_kin"/>
</dbReference>
<dbReference type="Pfam" id="PF02782">
    <property type="entry name" value="FGGY_C"/>
    <property type="match status" value="1"/>
</dbReference>
<organism evidence="12 13">
    <name type="scientific">Reinekea marinisedimentorum</name>
    <dbReference type="NCBI Taxonomy" id="230495"/>
    <lineage>
        <taxon>Bacteria</taxon>
        <taxon>Pseudomonadati</taxon>
        <taxon>Pseudomonadota</taxon>
        <taxon>Gammaproteobacteria</taxon>
        <taxon>Oceanospirillales</taxon>
        <taxon>Saccharospirillaceae</taxon>
        <taxon>Reinekea</taxon>
    </lineage>
</organism>
<feature type="binding site" evidence="9">
    <location>
        <position position="12"/>
    </location>
    <ligand>
        <name>sn-glycerol 3-phosphate</name>
        <dbReference type="ChEBI" id="CHEBI:57597"/>
    </ligand>
</feature>
<dbReference type="FunFam" id="3.30.420.40:FF:000007">
    <property type="entry name" value="Glycerol kinase"/>
    <property type="match status" value="1"/>
</dbReference>
<dbReference type="InterPro" id="IPR000577">
    <property type="entry name" value="Carb_kinase_FGGY"/>
</dbReference>
<comment type="activity regulation">
    <text evidence="9">Inhibited by fructose 1,6-bisphosphate (FBP).</text>
</comment>
<dbReference type="EC" id="2.7.1.30" evidence="9"/>
<evidence type="ECO:0000256" key="3">
    <source>
        <dbReference type="ARBA" id="ARBA00022679"/>
    </source>
</evidence>
<proteinExistence type="inferred from homology"/>
<keyword evidence="4 9" id="KW-0547">Nucleotide-binding</keyword>
<dbReference type="Pfam" id="PF00370">
    <property type="entry name" value="FGGY_N"/>
    <property type="match status" value="1"/>
</dbReference>
<feature type="binding site" evidence="9">
    <location>
        <position position="407"/>
    </location>
    <ligand>
        <name>ATP</name>
        <dbReference type="ChEBI" id="CHEBI:30616"/>
    </ligand>
</feature>
<evidence type="ECO:0000259" key="10">
    <source>
        <dbReference type="Pfam" id="PF00370"/>
    </source>
</evidence>
<dbReference type="GO" id="GO:0005524">
    <property type="term" value="F:ATP binding"/>
    <property type="evidence" value="ECO:0007669"/>
    <property type="project" value="UniProtKB-UniRule"/>
</dbReference>
<dbReference type="Proteomes" id="UP000295793">
    <property type="component" value="Unassembled WGS sequence"/>
</dbReference>
<dbReference type="AlphaFoldDB" id="A0A4R3I4F3"/>
<dbReference type="Gene3D" id="3.30.420.40">
    <property type="match status" value="2"/>
</dbReference>
<evidence type="ECO:0000259" key="11">
    <source>
        <dbReference type="Pfam" id="PF02782"/>
    </source>
</evidence>
<feature type="binding site" evidence="9">
    <location>
        <position position="242"/>
    </location>
    <ligand>
        <name>glycerol</name>
        <dbReference type="ChEBI" id="CHEBI:17754"/>
    </ligand>
</feature>
<evidence type="ECO:0000256" key="6">
    <source>
        <dbReference type="ARBA" id="ARBA00022798"/>
    </source>
</evidence>
<feature type="binding site" evidence="9">
    <location>
        <position position="263"/>
    </location>
    <ligand>
        <name>ATP</name>
        <dbReference type="ChEBI" id="CHEBI:30616"/>
    </ligand>
</feature>
<dbReference type="CDD" id="cd07786">
    <property type="entry name" value="FGGY_EcGK_like"/>
    <property type="match status" value="1"/>
</dbReference>
<feature type="binding site" evidence="9">
    <location>
        <position position="263"/>
    </location>
    <ligand>
        <name>ADP</name>
        <dbReference type="ChEBI" id="CHEBI:456216"/>
    </ligand>
</feature>
<dbReference type="PROSITE" id="PS00933">
    <property type="entry name" value="FGGY_KINASES_1"/>
    <property type="match status" value="1"/>
</dbReference>
<feature type="binding site" evidence="9">
    <location>
        <position position="132"/>
    </location>
    <ligand>
        <name>sn-glycerol 3-phosphate</name>
        <dbReference type="ChEBI" id="CHEBI:57597"/>
    </ligand>
</feature>
<gene>
    <name evidence="9" type="primary">glpK</name>
    <name evidence="12" type="ORF">BCF53_11154</name>
</gene>
<feature type="binding site" evidence="9">
    <location>
        <position position="241"/>
    </location>
    <ligand>
        <name>sn-glycerol 3-phosphate</name>
        <dbReference type="ChEBI" id="CHEBI:57597"/>
    </ligand>
</feature>
<dbReference type="NCBIfam" id="TIGR01311">
    <property type="entry name" value="glycerol_kin"/>
    <property type="match status" value="1"/>
</dbReference>